<feature type="domain" description="Glycosyltransferase 2-like" evidence="1">
    <location>
        <begin position="17"/>
        <end position="140"/>
    </location>
</feature>
<dbReference type="AlphaFoldDB" id="A0A9D2QAJ2"/>
<evidence type="ECO:0000313" key="2">
    <source>
        <dbReference type="EMBL" id="HJC74571.1"/>
    </source>
</evidence>
<dbReference type="EMBL" id="DWVY01000031">
    <property type="protein sequence ID" value="HJC74571.1"/>
    <property type="molecule type" value="Genomic_DNA"/>
</dbReference>
<dbReference type="SUPFAM" id="SSF53448">
    <property type="entry name" value="Nucleotide-diphospho-sugar transferases"/>
    <property type="match status" value="1"/>
</dbReference>
<accession>A0A9D2QAJ2</accession>
<gene>
    <name evidence="2" type="ORF">H9697_06450</name>
</gene>
<evidence type="ECO:0000259" key="1">
    <source>
        <dbReference type="Pfam" id="PF00535"/>
    </source>
</evidence>
<proteinExistence type="predicted"/>
<dbReference type="CDD" id="cd00761">
    <property type="entry name" value="Glyco_tranf_GTA_type"/>
    <property type="match status" value="1"/>
</dbReference>
<sequence length="317" mass="34882">MAADEKKTGTAGDVEAVITSYNQGEMLREAVRSVYDQTLRPAGIIIVDDGSADEESIRILKEIETDAGASVPVQVIRQENRGVSAARNTGIRNTSSPMVLVLDGDDRLKPDYIGKVGQMLRESPHMAAASSWMQTFGALNAAVRPGGGDVTAFLSRNCCPATHILRRSAWERCGGYDESMRSGFEDWEFFLSMLETGPDAYIGIVEEMLIEYRTAPASSNIKSMDKRLEIMRFIIEKHIRTYQKYIADALLGIEAVSMGRLFKWENEILHALEKEGTVSSGAEEFLKYPTYGDGGMAAAVRIVSQLNTGKDREHGKG</sequence>
<reference evidence="2" key="2">
    <citation type="submission" date="2021-04" db="EMBL/GenBank/DDBJ databases">
        <authorList>
            <person name="Gilroy R."/>
        </authorList>
    </citation>
    <scope>NUCLEOTIDE SEQUENCE</scope>
    <source>
        <strain evidence="2">CHK196-7946</strain>
    </source>
</reference>
<dbReference type="Gene3D" id="3.90.550.10">
    <property type="entry name" value="Spore Coat Polysaccharide Biosynthesis Protein SpsA, Chain A"/>
    <property type="match status" value="1"/>
</dbReference>
<name>A0A9D2QAJ2_9FIRM</name>
<dbReference type="Pfam" id="PF00535">
    <property type="entry name" value="Glycos_transf_2"/>
    <property type="match status" value="1"/>
</dbReference>
<reference evidence="2" key="1">
    <citation type="journal article" date="2021" name="PeerJ">
        <title>Extensive microbial diversity within the chicken gut microbiome revealed by metagenomics and culture.</title>
        <authorList>
            <person name="Gilroy R."/>
            <person name="Ravi A."/>
            <person name="Getino M."/>
            <person name="Pursley I."/>
            <person name="Horton D.L."/>
            <person name="Alikhan N.F."/>
            <person name="Baker D."/>
            <person name="Gharbi K."/>
            <person name="Hall N."/>
            <person name="Watson M."/>
            <person name="Adriaenssens E.M."/>
            <person name="Foster-Nyarko E."/>
            <person name="Jarju S."/>
            <person name="Secka A."/>
            <person name="Antonio M."/>
            <person name="Oren A."/>
            <person name="Chaudhuri R.R."/>
            <person name="La Ragione R."/>
            <person name="Hildebrand F."/>
            <person name="Pallen M.J."/>
        </authorList>
    </citation>
    <scope>NUCLEOTIDE SEQUENCE</scope>
    <source>
        <strain evidence="2">CHK196-7946</strain>
    </source>
</reference>
<organism evidence="2 3">
    <name type="scientific">Candidatus Mediterraneibacter faecavium</name>
    <dbReference type="NCBI Taxonomy" id="2838668"/>
    <lineage>
        <taxon>Bacteria</taxon>
        <taxon>Bacillati</taxon>
        <taxon>Bacillota</taxon>
        <taxon>Clostridia</taxon>
        <taxon>Lachnospirales</taxon>
        <taxon>Lachnospiraceae</taxon>
        <taxon>Mediterraneibacter</taxon>
    </lineage>
</organism>
<dbReference type="InterPro" id="IPR050834">
    <property type="entry name" value="Glycosyltransf_2"/>
</dbReference>
<dbReference type="Proteomes" id="UP000823902">
    <property type="component" value="Unassembled WGS sequence"/>
</dbReference>
<comment type="caution">
    <text evidence="2">The sequence shown here is derived from an EMBL/GenBank/DDBJ whole genome shotgun (WGS) entry which is preliminary data.</text>
</comment>
<protein>
    <submittedName>
        <fullName evidence="2">Glycosyltransferase family 2 protein</fullName>
    </submittedName>
</protein>
<evidence type="ECO:0000313" key="3">
    <source>
        <dbReference type="Proteomes" id="UP000823902"/>
    </source>
</evidence>
<dbReference type="InterPro" id="IPR029044">
    <property type="entry name" value="Nucleotide-diphossugar_trans"/>
</dbReference>
<dbReference type="PANTHER" id="PTHR43685:SF2">
    <property type="entry name" value="GLYCOSYLTRANSFERASE 2-LIKE DOMAIN-CONTAINING PROTEIN"/>
    <property type="match status" value="1"/>
</dbReference>
<dbReference type="InterPro" id="IPR001173">
    <property type="entry name" value="Glyco_trans_2-like"/>
</dbReference>
<dbReference type="PANTHER" id="PTHR43685">
    <property type="entry name" value="GLYCOSYLTRANSFERASE"/>
    <property type="match status" value="1"/>
</dbReference>